<evidence type="ECO:0000256" key="2">
    <source>
        <dbReference type="ARBA" id="ARBA00005755"/>
    </source>
</evidence>
<proteinExistence type="inferred from homology"/>
<dbReference type="Gene3D" id="1.10.132.60">
    <property type="entry name" value="DNA polymerase family B, C-terminal domain"/>
    <property type="match status" value="1"/>
</dbReference>
<dbReference type="GO" id="GO:0016035">
    <property type="term" value="C:zeta DNA polymerase complex"/>
    <property type="evidence" value="ECO:0007669"/>
    <property type="project" value="InterPro"/>
</dbReference>
<keyword evidence="5" id="KW-0808">Transferase</keyword>
<dbReference type="InterPro" id="IPR043502">
    <property type="entry name" value="DNA/RNA_pol_sf"/>
</dbReference>
<dbReference type="InterPro" id="IPR056435">
    <property type="entry name" value="DPOD/Z_N"/>
</dbReference>
<evidence type="ECO:0000259" key="17">
    <source>
        <dbReference type="Pfam" id="PF03104"/>
    </source>
</evidence>
<organism evidence="22">
    <name type="scientific">Camponotus floridanus</name>
    <name type="common">Florida carpenter ant</name>
    <dbReference type="NCBI Taxonomy" id="104421"/>
    <lineage>
        <taxon>Eukaryota</taxon>
        <taxon>Metazoa</taxon>
        <taxon>Ecdysozoa</taxon>
        <taxon>Arthropoda</taxon>
        <taxon>Hexapoda</taxon>
        <taxon>Insecta</taxon>
        <taxon>Pterygota</taxon>
        <taxon>Neoptera</taxon>
        <taxon>Endopterygota</taxon>
        <taxon>Hymenoptera</taxon>
        <taxon>Apocrita</taxon>
        <taxon>Aculeata</taxon>
        <taxon>Formicoidea</taxon>
        <taxon>Formicidae</taxon>
        <taxon>Formicinae</taxon>
        <taxon>Camponotus</taxon>
    </lineage>
</organism>
<dbReference type="FunFam" id="1.10.287.690:FF:000002">
    <property type="entry name" value="DNA polymerase zeta"/>
    <property type="match status" value="1"/>
</dbReference>
<comment type="similarity">
    <text evidence="2">Belongs to the DNA polymerase type-B family.</text>
</comment>
<dbReference type="InterPro" id="IPR017964">
    <property type="entry name" value="DNA-dir_DNA_pol_B_CS"/>
</dbReference>
<dbReference type="Pfam" id="PF14260">
    <property type="entry name" value="zf-C4pol"/>
    <property type="match status" value="1"/>
</dbReference>
<dbReference type="SUPFAM" id="SSF56672">
    <property type="entry name" value="DNA/RNA polymerases"/>
    <property type="match status" value="1"/>
</dbReference>
<evidence type="ECO:0000256" key="3">
    <source>
        <dbReference type="ARBA" id="ARBA00012417"/>
    </source>
</evidence>
<evidence type="ECO:0000256" key="13">
    <source>
        <dbReference type="ARBA" id="ARBA00023204"/>
    </source>
</evidence>
<feature type="compositionally biased region" description="Basic residues" evidence="15">
    <location>
        <begin position="765"/>
        <end position="778"/>
    </location>
</feature>
<keyword evidence="11" id="KW-0408">Iron</keyword>
<evidence type="ECO:0000256" key="4">
    <source>
        <dbReference type="ARBA" id="ARBA00021589"/>
    </source>
</evidence>
<dbReference type="STRING" id="104421.E2A231"/>
<feature type="compositionally biased region" description="Basic and acidic residues" evidence="15">
    <location>
        <begin position="755"/>
        <end position="764"/>
    </location>
</feature>
<gene>
    <name evidence="21" type="ORF">EAG_13438</name>
</gene>
<evidence type="ECO:0000256" key="15">
    <source>
        <dbReference type="SAM" id="MobiDB-lite"/>
    </source>
</evidence>
<evidence type="ECO:0000259" key="16">
    <source>
        <dbReference type="Pfam" id="PF00136"/>
    </source>
</evidence>
<dbReference type="InterPro" id="IPR023211">
    <property type="entry name" value="DNA_pol_palm_dom_sf"/>
</dbReference>
<dbReference type="InterPro" id="IPR042087">
    <property type="entry name" value="DNA_pol_B_thumb"/>
</dbReference>
<evidence type="ECO:0000256" key="6">
    <source>
        <dbReference type="ARBA" id="ARBA00022695"/>
    </source>
</evidence>
<dbReference type="PROSITE" id="PS00116">
    <property type="entry name" value="DNA_POLYMERASE_B"/>
    <property type="match status" value="1"/>
</dbReference>
<dbReference type="PANTHER" id="PTHR45812:SF1">
    <property type="entry name" value="DNA POLYMERASE ZETA CATALYTIC SUBUNIT"/>
    <property type="match status" value="1"/>
</dbReference>
<reference evidence="21 22" key="1">
    <citation type="journal article" date="2010" name="Science">
        <title>Genomic comparison of the ants Camponotus floridanus and Harpegnathos saltator.</title>
        <authorList>
            <person name="Bonasio R."/>
            <person name="Zhang G."/>
            <person name="Ye C."/>
            <person name="Mutti N.S."/>
            <person name="Fang X."/>
            <person name="Qin N."/>
            <person name="Donahue G."/>
            <person name="Yang P."/>
            <person name="Li Q."/>
            <person name="Li C."/>
            <person name="Zhang P."/>
            <person name="Huang Z."/>
            <person name="Berger S.L."/>
            <person name="Reinberg D."/>
            <person name="Wang J."/>
            <person name="Liebig J."/>
        </authorList>
    </citation>
    <scope>NUCLEOTIDE SEQUENCE [LARGE SCALE GENOMIC DNA]</scope>
    <source>
        <strain evidence="22">C129</strain>
    </source>
</reference>
<feature type="compositionally biased region" description="Polar residues" evidence="15">
    <location>
        <begin position="788"/>
        <end position="823"/>
    </location>
</feature>
<evidence type="ECO:0000259" key="18">
    <source>
        <dbReference type="Pfam" id="PF14260"/>
    </source>
</evidence>
<dbReference type="FunFam" id="3.30.420.10:FF:000024">
    <property type="entry name" value="DNA polymerase zeta catalytic subunit"/>
    <property type="match status" value="1"/>
</dbReference>
<evidence type="ECO:0000259" key="19">
    <source>
        <dbReference type="Pfam" id="PF24055"/>
    </source>
</evidence>
<dbReference type="Gene3D" id="1.10.287.690">
    <property type="entry name" value="Helix hairpin bin"/>
    <property type="match status" value="1"/>
</dbReference>
<dbReference type="FunFam" id="3.30.342.10:FF:000002">
    <property type="entry name" value="DNA polymerase zeta catalytic subunit isoform X1"/>
    <property type="match status" value="1"/>
</dbReference>
<dbReference type="InterPro" id="IPR006172">
    <property type="entry name" value="DNA-dir_DNA_pol_B"/>
</dbReference>
<dbReference type="OrthoDB" id="512616at2759"/>
<dbReference type="Gene3D" id="3.30.420.10">
    <property type="entry name" value="Ribonuclease H-like superfamily/Ribonuclease H"/>
    <property type="match status" value="1"/>
</dbReference>
<dbReference type="InterPro" id="IPR056447">
    <property type="entry name" value="REV3_N"/>
</dbReference>
<dbReference type="GO" id="GO:0000724">
    <property type="term" value="P:double-strand break repair via homologous recombination"/>
    <property type="evidence" value="ECO:0007669"/>
    <property type="project" value="TreeGrafter"/>
</dbReference>
<dbReference type="GO" id="GO:0000166">
    <property type="term" value="F:nucleotide binding"/>
    <property type="evidence" value="ECO:0007669"/>
    <property type="project" value="InterPro"/>
</dbReference>
<keyword evidence="8" id="KW-0227">DNA damage</keyword>
<feature type="region of interest" description="Disordered" evidence="15">
    <location>
        <begin position="754"/>
        <end position="845"/>
    </location>
</feature>
<dbReference type="InterPro" id="IPR006134">
    <property type="entry name" value="DNA-dir_DNA_pol_B_multi_dom"/>
</dbReference>
<dbReference type="GO" id="GO:0003677">
    <property type="term" value="F:DNA binding"/>
    <property type="evidence" value="ECO:0007669"/>
    <property type="project" value="InterPro"/>
</dbReference>
<feature type="domain" description="DNA polymerase delta/zeta catalytic subunit N-terminal" evidence="19">
    <location>
        <begin position="56"/>
        <end position="133"/>
    </location>
</feature>
<dbReference type="Pfam" id="PF24055">
    <property type="entry name" value="POL3_N"/>
    <property type="match status" value="1"/>
</dbReference>
<dbReference type="CDD" id="cd05534">
    <property type="entry name" value="POLBc_zeta"/>
    <property type="match status" value="1"/>
</dbReference>
<evidence type="ECO:0000256" key="7">
    <source>
        <dbReference type="ARBA" id="ARBA00022723"/>
    </source>
</evidence>
<evidence type="ECO:0000259" key="20">
    <source>
        <dbReference type="Pfam" id="PF24065"/>
    </source>
</evidence>
<dbReference type="InterPro" id="IPR006133">
    <property type="entry name" value="DNA-dir_DNA_pol_B_exonuc"/>
</dbReference>
<evidence type="ECO:0000256" key="5">
    <source>
        <dbReference type="ARBA" id="ARBA00022679"/>
    </source>
</evidence>
<dbReference type="Gene3D" id="3.90.1600.10">
    <property type="entry name" value="Palm domain of DNA polymerase"/>
    <property type="match status" value="1"/>
</dbReference>
<evidence type="ECO:0000256" key="11">
    <source>
        <dbReference type="ARBA" id="ARBA00023004"/>
    </source>
</evidence>
<evidence type="ECO:0000256" key="10">
    <source>
        <dbReference type="ARBA" id="ARBA00022932"/>
    </source>
</evidence>
<dbReference type="InterPro" id="IPR036397">
    <property type="entry name" value="RNaseH_sf"/>
</dbReference>
<dbReference type="Pfam" id="PF24065">
    <property type="entry name" value="REV3_N"/>
    <property type="match status" value="1"/>
</dbReference>
<dbReference type="FunCoup" id="E2A231">
    <property type="interactions" value="1466"/>
</dbReference>
<evidence type="ECO:0000256" key="1">
    <source>
        <dbReference type="ARBA" id="ARBA00001966"/>
    </source>
</evidence>
<evidence type="ECO:0000256" key="14">
    <source>
        <dbReference type="ARBA" id="ARBA00049244"/>
    </source>
</evidence>
<keyword evidence="13" id="KW-0234">DNA repair</keyword>
<dbReference type="GO" id="GO:0046872">
    <property type="term" value="F:metal ion binding"/>
    <property type="evidence" value="ECO:0007669"/>
    <property type="project" value="UniProtKB-KW"/>
</dbReference>
<feature type="domain" description="DNA-directed DNA polymerase family B exonuclease" evidence="17">
    <location>
        <begin position="1194"/>
        <end position="1390"/>
    </location>
</feature>
<evidence type="ECO:0000313" key="22">
    <source>
        <dbReference type="Proteomes" id="UP000000311"/>
    </source>
</evidence>
<dbReference type="CDD" id="cd05778">
    <property type="entry name" value="DNA_polB_zeta_exo"/>
    <property type="match status" value="1"/>
</dbReference>
<keyword evidence="12" id="KW-0411">Iron-sulfur</keyword>
<keyword evidence="22" id="KW-1185">Reference proteome</keyword>
<keyword evidence="10" id="KW-0239">DNA-directed DNA polymerase</keyword>
<keyword evidence="6" id="KW-0548">Nucleotidyltransferase</keyword>
<keyword evidence="9" id="KW-0862">Zinc</keyword>
<dbReference type="FunFam" id="1.10.132.60:FF:000005">
    <property type="entry name" value="Putative DNA polymerase zeta catalytic subunit"/>
    <property type="match status" value="1"/>
</dbReference>
<dbReference type="PRINTS" id="PR00106">
    <property type="entry name" value="DNAPOLB"/>
</dbReference>
<comment type="cofactor">
    <cofactor evidence="1">
        <name>[4Fe-4S] cluster</name>
        <dbReference type="ChEBI" id="CHEBI:49883"/>
    </cofactor>
</comment>
<keyword evidence="7" id="KW-0479">Metal-binding</keyword>
<dbReference type="GO" id="GO:0003887">
    <property type="term" value="F:DNA-directed DNA polymerase activity"/>
    <property type="evidence" value="ECO:0007669"/>
    <property type="project" value="UniProtKB-KW"/>
</dbReference>
<dbReference type="Gene3D" id="3.30.342.10">
    <property type="entry name" value="DNA Polymerase, chain B, domain 1"/>
    <property type="match status" value="1"/>
</dbReference>
<evidence type="ECO:0000256" key="12">
    <source>
        <dbReference type="ARBA" id="ARBA00023014"/>
    </source>
</evidence>
<dbReference type="SUPFAM" id="SSF53098">
    <property type="entry name" value="Ribonuclease H-like"/>
    <property type="match status" value="1"/>
</dbReference>
<dbReference type="InParanoid" id="E2A231"/>
<dbReference type="InterPro" id="IPR025687">
    <property type="entry name" value="Znf-C4pol"/>
</dbReference>
<evidence type="ECO:0000256" key="8">
    <source>
        <dbReference type="ARBA" id="ARBA00022763"/>
    </source>
</evidence>
<dbReference type="Proteomes" id="UP000000311">
    <property type="component" value="Unassembled WGS sequence"/>
</dbReference>
<dbReference type="Pfam" id="PF00136">
    <property type="entry name" value="DNA_pol_B"/>
    <property type="match status" value="1"/>
</dbReference>
<dbReference type="PANTHER" id="PTHR45812">
    <property type="entry name" value="DNA POLYMERASE ZETA CATALYTIC SUBUNIT"/>
    <property type="match status" value="1"/>
</dbReference>
<name>E2A231_CAMFO</name>
<accession>E2A231</accession>
<dbReference type="GO" id="GO:0042276">
    <property type="term" value="P:error-prone translesion synthesis"/>
    <property type="evidence" value="ECO:0007669"/>
    <property type="project" value="TreeGrafter"/>
</dbReference>
<evidence type="ECO:0000313" key="21">
    <source>
        <dbReference type="EMBL" id="EFN72515.1"/>
    </source>
</evidence>
<dbReference type="SMART" id="SM00486">
    <property type="entry name" value="POLBc"/>
    <property type="match status" value="1"/>
</dbReference>
<dbReference type="GO" id="GO:0051536">
    <property type="term" value="F:iron-sulfur cluster binding"/>
    <property type="evidence" value="ECO:0007669"/>
    <property type="project" value="UniProtKB-KW"/>
</dbReference>
<feature type="domain" description="DNA polymerase zeta catalytic subunit N-terminal" evidence="20">
    <location>
        <begin position="1"/>
        <end position="55"/>
    </location>
</feature>
<feature type="compositionally biased region" description="Low complexity" evidence="15">
    <location>
        <begin position="824"/>
        <end position="835"/>
    </location>
</feature>
<dbReference type="InterPro" id="IPR030559">
    <property type="entry name" value="PolZ_Rev3"/>
</dbReference>
<feature type="domain" description="DNA-directed DNA polymerase family B multifunctional" evidence="16">
    <location>
        <begin position="1456"/>
        <end position="1906"/>
    </location>
</feature>
<dbReference type="EMBL" id="GL435917">
    <property type="protein sequence ID" value="EFN72515.1"/>
    <property type="molecule type" value="Genomic_DNA"/>
</dbReference>
<feature type="domain" description="C4-type zinc-finger of DNA polymerase delta" evidence="18">
    <location>
        <begin position="1949"/>
        <end position="2015"/>
    </location>
</feature>
<dbReference type="GO" id="GO:0005634">
    <property type="term" value="C:nucleus"/>
    <property type="evidence" value="ECO:0007669"/>
    <property type="project" value="TreeGrafter"/>
</dbReference>
<comment type="catalytic activity">
    <reaction evidence="14">
        <text>DNA(n) + a 2'-deoxyribonucleoside 5'-triphosphate = DNA(n+1) + diphosphate</text>
        <dbReference type="Rhea" id="RHEA:22508"/>
        <dbReference type="Rhea" id="RHEA-COMP:17339"/>
        <dbReference type="Rhea" id="RHEA-COMP:17340"/>
        <dbReference type="ChEBI" id="CHEBI:33019"/>
        <dbReference type="ChEBI" id="CHEBI:61560"/>
        <dbReference type="ChEBI" id="CHEBI:173112"/>
        <dbReference type="EC" id="2.7.7.7"/>
    </reaction>
</comment>
<dbReference type="EC" id="2.7.7.7" evidence="3"/>
<evidence type="ECO:0000256" key="9">
    <source>
        <dbReference type="ARBA" id="ARBA00022833"/>
    </source>
</evidence>
<dbReference type="OMA" id="CYSELRG"/>
<dbReference type="InterPro" id="IPR012337">
    <property type="entry name" value="RNaseH-like_sf"/>
</dbReference>
<protein>
    <recommendedName>
        <fullName evidence="4">DNA polymerase zeta catalytic subunit</fullName>
        <ecNumber evidence="3">2.7.7.7</ecNumber>
    </recommendedName>
</protein>
<dbReference type="Pfam" id="PF03104">
    <property type="entry name" value="DNA_pol_B_exo1"/>
    <property type="match status" value="1"/>
</dbReference>
<sequence length="2051" mass="235168">MFSITLVNIDSYQASPIPELDVTFSEFRGSEIRKVPIIRIFGSTVTGKKTCLHIHGVFPYMYVPCTIQENTDSYAYQLAASIDSALNKSFGSTLSTNQHVYKIQRVSGIPFYGYHEKEHLFFKIYFYNPAIIKRTADLLQNGAILNQTLQPYEAHIPYILQFMIDYNLYGMNLINLNNIKYRCSLQECTTEDSQNKSSMDLINPQMYLPTSVMRQSMCELEVDAHASDILNKQNVNEKLELNPGLAAIWDEEKARRAAVGLENAKSQLLYPKTPNKIILSPTDNDIYQKNQLLKRLNATSQINETIISNPTVSSYPIEVEANENILNASCIINHNESLACEETIERTFSDNYKLLQVTSSAFLEANRSQSNVTDTSILDADDIQLVEMLADLAEENDIKSNVDDDSVLGSQYSVSSEPVKNDPEEEEIEDLNITSLDLDDLSTWESMHKGFNQNDNVMDVREIINNKQTDSVDDVNITEESSIDVTLRNFPQLDGIDNLYGNIFDYEIETINDIRNISKNNTAACCTVVQYLSEDNKYATIINTEKDYIMCNSHRNLYLMEIIEYIANNPERYYLKKKLFNFLNRYYFHIFVKTSKNLQNSQIDNAVVRRIYYLKNIKRNVHKKIEKESCIARYQSWLDHRNLDVYDIDEIGTFGCLEHINQHYITNYGKDKYNYKQDSKSCIQQNTFLNINHKLSNFLTKFIVSSVDGANDSSDSEPEADITIDGQEECICVYKSGKNASQNIIQITPKKRKFNFKDDHESPNKRRNMVVKTPKRKCNSPSKVPRSPQVSSNYSPLNITITSPKTSKSPVRQSNSPNRKQYVSISDTPSTSTTPKQDNISIDNVNEKLVVNDTDIVQQTEKSNNDTSPERNYASGIRNLAKKLTTLHDIIPETDLDEDDDDICNTTFTQHINEKIENDSQCFSLDRNIHRSQRNALITITTKYKPPSTERILESMTLYGIPKYRSQKPFFGNKLDYAKQKESSNTNTLRFDVPIFKSSLEDITSIKLWRRMKVNEFHPSGASIKTYHIKRTLAGYNPLTIKPLVVPPSSKNIKNWIRAKRYLLEKNCDVKTCKQNKEKELNVQNAQHSSINIVNERDVSQQRTFNNSISNNSNTEESDSSIFQQSILSRISNDTRKFEFTQNSDNLQISGESLNPSLKKVLENPLLHRQNKMQQQLGVSYGQIDCLSKESCSNVSNENLQNVRAITAHQYLTLLSLEVHTVTREDLLPDPQYDSIAALFYAIYNDIPMNTNEQIEHGAIIVNSNSISPRLNKIHSASVMCPILYVATEQDMFNSFIKLIEQHNPDILLGWEVEALSWSYIFQRALYLNLNNFPIRISKVPYMQVFSKSDAHISEKDDISEIKVLGRNILDVWRIMRHEAALLTYTFENVMHHVLHERIPCPSFKTLSTWWKHESMIIKSRVIHHYIIRVVGTFKLLNHLDIIGRTCEHARLFGIQFYEVFSRGSQFRVESMMLRLAKPMNYIPISPSIHQRAKMRAPECLPLIMEPESEFYTDPLIVLDFQSLYPSMIIAYNYCFSTCLGRIEHIGQYGPFEFGAATLRIRKNTVLKLQDKINFSPCGVAFVKKEVRQGILPRMLSEILNTRLMVKESMKLHPAENHTLHRVLHSQQLGLKLIANVTYGYTSANFSGRMPCIEIGDSVVSKGRETLERAIKLVESTPKWGARVVYGDTDSLFVLLPGKSREEAFTIGEEIADAVTAINPPPVKLKFEKVLYPSILQTKKRYCGYMYETRNQEKPEFLAKGIETVRRDGCPAVSKILEKALKILFDTKDISLIKQYVTRQFDKIFQQRVSIQDLTFAKEFRGIRGYKASACVPALELTRRLIRKDPRAVPRVSERVRYIIIAGAPNQPLIHCVRTPMEVITDPTLIPNSVYYITKVIIPPLNRCFNLFGIDVNRWYKEISHRTSFNNMACLREDNSKSTIRQFFSSMTCITCGEQTNKEVCPDCFSQPSRTILILLQKIRQIERNQQQITAICHSCTGRIGDVECLSLDCPILYRMAGARKEVAQISYVNNIIYGNNSNGIKGLNAVAEWY</sequence>